<keyword evidence="2" id="KW-0547">Nucleotide-binding</keyword>
<dbReference type="Gene3D" id="3.40.50.300">
    <property type="entry name" value="P-loop containing nucleotide triphosphate hydrolases"/>
    <property type="match status" value="1"/>
</dbReference>
<dbReference type="EMBL" id="CAJOBC010103366">
    <property type="protein sequence ID" value="CAF4485480.1"/>
    <property type="molecule type" value="Genomic_DNA"/>
</dbReference>
<evidence type="ECO:0008006" key="8">
    <source>
        <dbReference type="Google" id="ProtNLM"/>
    </source>
</evidence>
<dbReference type="InterPro" id="IPR001806">
    <property type="entry name" value="Small_GTPase"/>
</dbReference>
<sequence length="128" mass="15088">LIDYTGGDDNFADFLYDGDYLRLFLKHEKINGYLLLFDVTNKDSFKNLQLWLQMACIEDNVVKILIGNKCDLIDEQQRQVEHEEAKQYAEVLNIPYFETSTLMGENMEQMFITAAKQLIKNEKKRRLL</sequence>
<evidence type="ECO:0000313" key="5">
    <source>
        <dbReference type="EMBL" id="CAF1605701.1"/>
    </source>
</evidence>
<reference evidence="5" key="1">
    <citation type="submission" date="2021-02" db="EMBL/GenBank/DDBJ databases">
        <authorList>
            <person name="Nowell W R."/>
        </authorList>
    </citation>
    <scope>NUCLEOTIDE SEQUENCE</scope>
</reference>
<dbReference type="PROSITE" id="PS51419">
    <property type="entry name" value="RAB"/>
    <property type="match status" value="1"/>
</dbReference>
<evidence type="ECO:0000256" key="4">
    <source>
        <dbReference type="ARBA" id="ARBA00023289"/>
    </source>
</evidence>
<dbReference type="SUPFAM" id="SSF52540">
    <property type="entry name" value="P-loop containing nucleoside triphosphate hydrolases"/>
    <property type="match status" value="1"/>
</dbReference>
<keyword evidence="4" id="KW-0636">Prenylation</keyword>
<dbReference type="GO" id="GO:0005525">
    <property type="term" value="F:GTP binding"/>
    <property type="evidence" value="ECO:0007669"/>
    <property type="project" value="UniProtKB-KW"/>
</dbReference>
<protein>
    <recommendedName>
        <fullName evidence="8">Rab-like protein</fullName>
    </recommendedName>
</protein>
<dbReference type="GO" id="GO:0003924">
    <property type="term" value="F:GTPase activity"/>
    <property type="evidence" value="ECO:0007669"/>
    <property type="project" value="InterPro"/>
</dbReference>
<keyword evidence="7" id="KW-1185">Reference proteome</keyword>
<dbReference type="PROSITE" id="PS51421">
    <property type="entry name" value="RAS"/>
    <property type="match status" value="1"/>
</dbReference>
<gene>
    <name evidence="5" type="ORF">GPM918_LOCUS42737</name>
    <name evidence="6" type="ORF">SRO942_LOCUS44051</name>
</gene>
<evidence type="ECO:0000256" key="2">
    <source>
        <dbReference type="ARBA" id="ARBA00022741"/>
    </source>
</evidence>
<dbReference type="SMART" id="SM00173">
    <property type="entry name" value="RAS"/>
    <property type="match status" value="1"/>
</dbReference>
<dbReference type="EMBL" id="CAJNOQ010036798">
    <property type="protein sequence ID" value="CAF1605701.1"/>
    <property type="molecule type" value="Genomic_DNA"/>
</dbReference>
<dbReference type="PRINTS" id="PR00449">
    <property type="entry name" value="RASTRNSFRMNG"/>
</dbReference>
<dbReference type="OrthoDB" id="9989112at2759"/>
<name>A0A816B7M6_9BILA</name>
<dbReference type="InterPro" id="IPR050305">
    <property type="entry name" value="Small_GTPase_Rab"/>
</dbReference>
<dbReference type="CDD" id="cd00154">
    <property type="entry name" value="Rab"/>
    <property type="match status" value="1"/>
</dbReference>
<dbReference type="SMART" id="SM00175">
    <property type="entry name" value="RAB"/>
    <property type="match status" value="1"/>
</dbReference>
<dbReference type="Proteomes" id="UP000663829">
    <property type="component" value="Unassembled WGS sequence"/>
</dbReference>
<feature type="non-terminal residue" evidence="5">
    <location>
        <position position="1"/>
    </location>
</feature>
<accession>A0A816B7M6</accession>
<proteinExistence type="inferred from homology"/>
<evidence type="ECO:0000256" key="1">
    <source>
        <dbReference type="ARBA" id="ARBA00006270"/>
    </source>
</evidence>
<keyword evidence="3" id="KW-0342">GTP-binding</keyword>
<dbReference type="InterPro" id="IPR027417">
    <property type="entry name" value="P-loop_NTPase"/>
</dbReference>
<comment type="similarity">
    <text evidence="1">Belongs to the small GTPase superfamily. Rab family.</text>
</comment>
<dbReference type="Pfam" id="PF00071">
    <property type="entry name" value="Ras"/>
    <property type="match status" value="1"/>
</dbReference>
<dbReference type="PANTHER" id="PTHR47980">
    <property type="entry name" value="LD44762P"/>
    <property type="match status" value="1"/>
</dbReference>
<keyword evidence="4" id="KW-0449">Lipoprotein</keyword>
<comment type="caution">
    <text evidence="5">The sequence shown here is derived from an EMBL/GenBank/DDBJ whole genome shotgun (WGS) entry which is preliminary data.</text>
</comment>
<dbReference type="Proteomes" id="UP000681722">
    <property type="component" value="Unassembled WGS sequence"/>
</dbReference>
<dbReference type="AlphaFoldDB" id="A0A816B7M6"/>
<evidence type="ECO:0000256" key="3">
    <source>
        <dbReference type="ARBA" id="ARBA00023134"/>
    </source>
</evidence>
<organism evidence="5 7">
    <name type="scientific">Didymodactylos carnosus</name>
    <dbReference type="NCBI Taxonomy" id="1234261"/>
    <lineage>
        <taxon>Eukaryota</taxon>
        <taxon>Metazoa</taxon>
        <taxon>Spiralia</taxon>
        <taxon>Gnathifera</taxon>
        <taxon>Rotifera</taxon>
        <taxon>Eurotatoria</taxon>
        <taxon>Bdelloidea</taxon>
        <taxon>Philodinida</taxon>
        <taxon>Philodinidae</taxon>
        <taxon>Didymodactylos</taxon>
    </lineage>
</organism>
<evidence type="ECO:0000313" key="7">
    <source>
        <dbReference type="Proteomes" id="UP000663829"/>
    </source>
</evidence>
<evidence type="ECO:0000313" key="6">
    <source>
        <dbReference type="EMBL" id="CAF4485480.1"/>
    </source>
</evidence>